<organism evidence="2 3">
    <name type="scientific">Paenibacillus nicotianae</name>
    <dbReference type="NCBI Taxonomy" id="1526551"/>
    <lineage>
        <taxon>Bacteria</taxon>
        <taxon>Bacillati</taxon>
        <taxon>Bacillota</taxon>
        <taxon>Bacilli</taxon>
        <taxon>Bacillales</taxon>
        <taxon>Paenibacillaceae</taxon>
        <taxon>Paenibacillus</taxon>
    </lineage>
</organism>
<dbReference type="Pfam" id="PF13460">
    <property type="entry name" value="NAD_binding_10"/>
    <property type="match status" value="1"/>
</dbReference>
<dbReference type="InterPro" id="IPR016040">
    <property type="entry name" value="NAD(P)-bd_dom"/>
</dbReference>
<dbReference type="PANTHER" id="PTHR43245">
    <property type="entry name" value="BIFUNCTIONAL POLYMYXIN RESISTANCE PROTEIN ARNA"/>
    <property type="match status" value="1"/>
</dbReference>
<evidence type="ECO:0000313" key="3">
    <source>
        <dbReference type="Proteomes" id="UP001597403"/>
    </source>
</evidence>
<dbReference type="Gene3D" id="3.40.50.720">
    <property type="entry name" value="NAD(P)-binding Rossmann-like Domain"/>
    <property type="match status" value="1"/>
</dbReference>
<reference evidence="3" key="1">
    <citation type="journal article" date="2019" name="Int. J. Syst. Evol. Microbiol.">
        <title>The Global Catalogue of Microorganisms (GCM) 10K type strain sequencing project: providing services to taxonomists for standard genome sequencing and annotation.</title>
        <authorList>
            <consortium name="The Broad Institute Genomics Platform"/>
            <consortium name="The Broad Institute Genome Sequencing Center for Infectious Disease"/>
            <person name="Wu L."/>
            <person name="Ma J."/>
        </authorList>
    </citation>
    <scope>NUCLEOTIDE SEQUENCE [LARGE SCALE GENOMIC DNA]</scope>
    <source>
        <strain evidence="3">CGMCC 1.15067</strain>
    </source>
</reference>
<protein>
    <submittedName>
        <fullName evidence="2">NAD-dependent epimerase/dehydratase family protein</fullName>
    </submittedName>
</protein>
<dbReference type="Proteomes" id="UP001597403">
    <property type="component" value="Unassembled WGS sequence"/>
</dbReference>
<dbReference type="RefSeq" id="WP_204824458.1">
    <property type="nucleotide sequence ID" value="NZ_JBHUGF010000010.1"/>
</dbReference>
<feature type="domain" description="NAD(P)-binding" evidence="1">
    <location>
        <begin position="8"/>
        <end position="125"/>
    </location>
</feature>
<name>A0ABW4UXB2_9BACL</name>
<accession>A0ABW4UXB2</accession>
<dbReference type="InterPro" id="IPR036291">
    <property type="entry name" value="NAD(P)-bd_dom_sf"/>
</dbReference>
<sequence>MTNVLVLGGTRFFGKNLVELLLKEQIEVTLLTRGQTEDEFGDQVKRLVVDREDAVALEKAIGNQQYDVVYDNICFTPQQAREAVAIFKHKAKRYILTSSLSVYDFGKGVLHEQDVDTHHYTIDKDPEAKLSYGEGKRQAEAVFFQQADFPVAAVRFPIVLGPNDYTKRLHFHIERVLSGKVIGISNIEAQMNFIHEQEAAEFLFWLGISSDLTGPVNARSDGEVSLRELIQWIEQGTGQQAIIQSETDEDAQSPFGVPDSWIMDTSKAKQAGFTFYVLSEWMPELIKHITLATKQQNL</sequence>
<dbReference type="EMBL" id="JBHUGF010000010">
    <property type="protein sequence ID" value="MFD1990784.1"/>
    <property type="molecule type" value="Genomic_DNA"/>
</dbReference>
<dbReference type="InterPro" id="IPR050177">
    <property type="entry name" value="Lipid_A_modif_metabolic_enz"/>
</dbReference>
<proteinExistence type="predicted"/>
<comment type="caution">
    <text evidence="2">The sequence shown here is derived from an EMBL/GenBank/DDBJ whole genome shotgun (WGS) entry which is preliminary data.</text>
</comment>
<gene>
    <name evidence="2" type="ORF">ACFSGI_12500</name>
</gene>
<dbReference type="SUPFAM" id="SSF51735">
    <property type="entry name" value="NAD(P)-binding Rossmann-fold domains"/>
    <property type="match status" value="1"/>
</dbReference>
<dbReference type="PANTHER" id="PTHR43245:SF13">
    <property type="entry name" value="UDP-D-APIOSE_UDP-D-XYLOSE SYNTHASE 2"/>
    <property type="match status" value="1"/>
</dbReference>
<evidence type="ECO:0000259" key="1">
    <source>
        <dbReference type="Pfam" id="PF13460"/>
    </source>
</evidence>
<evidence type="ECO:0000313" key="2">
    <source>
        <dbReference type="EMBL" id="MFD1990784.1"/>
    </source>
</evidence>
<keyword evidence="3" id="KW-1185">Reference proteome</keyword>